<gene>
    <name evidence="15" type="ORF">DFI_17995</name>
</gene>
<keyword evidence="5 15" id="KW-0808">Transferase</keyword>
<comment type="cofactor">
    <cofactor evidence="1">
        <name>Mg(2+)</name>
        <dbReference type="ChEBI" id="CHEBI:18420"/>
    </cofactor>
</comment>
<dbReference type="EMBL" id="CP021083">
    <property type="protein sequence ID" value="ASN83066.1"/>
    <property type="molecule type" value="Genomic_DNA"/>
</dbReference>
<keyword evidence="15" id="KW-0614">Plasmid</keyword>
<dbReference type="InterPro" id="IPR013217">
    <property type="entry name" value="Methyltransf_12"/>
</dbReference>
<dbReference type="Pfam" id="PF08242">
    <property type="entry name" value="Methyltransf_12"/>
    <property type="match status" value="1"/>
</dbReference>
<evidence type="ECO:0000256" key="4">
    <source>
        <dbReference type="ARBA" id="ARBA00022603"/>
    </source>
</evidence>
<keyword evidence="16" id="KW-1185">Reference proteome</keyword>
<evidence type="ECO:0000256" key="5">
    <source>
        <dbReference type="ARBA" id="ARBA00022679"/>
    </source>
</evidence>
<dbReference type="CDD" id="cd02440">
    <property type="entry name" value="AdoMet_MTases"/>
    <property type="match status" value="1"/>
</dbReference>
<evidence type="ECO:0000256" key="12">
    <source>
        <dbReference type="ARBA" id="ARBA00048418"/>
    </source>
</evidence>
<dbReference type="InterPro" id="IPR026610">
    <property type="entry name" value="Hen1"/>
</dbReference>
<dbReference type="PANTHER" id="PTHR21404">
    <property type="entry name" value="HEN1"/>
    <property type="match status" value="1"/>
</dbReference>
<evidence type="ECO:0000256" key="11">
    <source>
        <dbReference type="ARBA" id="ARBA00035025"/>
    </source>
</evidence>
<dbReference type="GO" id="GO:0031047">
    <property type="term" value="P:regulatory ncRNA-mediated gene silencing"/>
    <property type="evidence" value="ECO:0007669"/>
    <property type="project" value="UniProtKB-KW"/>
</dbReference>
<evidence type="ECO:0000256" key="7">
    <source>
        <dbReference type="ARBA" id="ARBA00022723"/>
    </source>
</evidence>
<sequence>MLLTISTTHHPATDLGFLLHKNPARVFTFGLPVGQGHVFYPEASEEVCTAALLVEVDPVVISRGRGGGRAGLPLEPYVNDRPYAASSFLGTALREAFSTAMSGRSRDRPDLAARSLPFEVRLPALPARGDAALPGRLFGPLGYGVSVQEAPLDPLFPEWGASPCQAVTLRAEVRLRDLLAHLYVLIPVLDDSQHYYVSEAEIDKLLRYGAGWLDTHPERDLITRRFLKHRRALQRAAQAHFTPEEDADAGAPGARNVSLNEQRLEAVKAELLAAGAASVLDLGCGEGNLLARLLPERQFTRLLGMDVSPRVLDLARERLRLAELPEPYRARLTLVQGSLTYRDARLRGFDAAAVVEVIEHLDGARLWTLERTLFGDARPATVVLTTPNEEFNARWATLPAGTVRHDDHRFEWTRQEFRTWAQRVAGEFGYAVTFRDVGEVDAALGPPTQMAVFRREAP</sequence>
<dbReference type="InterPro" id="IPR029063">
    <property type="entry name" value="SAM-dependent_MTases_sf"/>
</dbReference>
<evidence type="ECO:0000256" key="3">
    <source>
        <dbReference type="ARBA" id="ARBA00021330"/>
    </source>
</evidence>
<dbReference type="AlphaFoldDB" id="A0A221T2I3"/>
<dbReference type="GO" id="GO:0046872">
    <property type="term" value="F:metal ion binding"/>
    <property type="evidence" value="ECO:0007669"/>
    <property type="project" value="UniProtKB-KW"/>
</dbReference>
<dbReference type="InterPro" id="IPR038546">
    <property type="entry name" value="Hen1_N_sf"/>
</dbReference>
<dbReference type="InterPro" id="IPR024026">
    <property type="entry name" value="3'-RNA_MeTfrase_Hen1_bac"/>
</dbReference>
<feature type="domain" description="Hen1 N-terminal" evidence="14">
    <location>
        <begin position="1"/>
        <end position="239"/>
    </location>
</feature>
<evidence type="ECO:0000259" key="13">
    <source>
        <dbReference type="Pfam" id="PF08242"/>
    </source>
</evidence>
<dbReference type="GO" id="GO:0001510">
    <property type="term" value="P:RNA methylation"/>
    <property type="evidence" value="ECO:0007669"/>
    <property type="project" value="InterPro"/>
</dbReference>
<dbReference type="Pfam" id="PF12623">
    <property type="entry name" value="Hen1_L"/>
    <property type="match status" value="1"/>
</dbReference>
<keyword evidence="4 15" id="KW-0489">Methyltransferase</keyword>
<comment type="similarity">
    <text evidence="2">Belongs to the methyltransferase superfamily. HEN1 family.</text>
</comment>
<dbReference type="SUPFAM" id="SSF53335">
    <property type="entry name" value="S-adenosyl-L-methionine-dependent methyltransferases"/>
    <property type="match status" value="1"/>
</dbReference>
<dbReference type="EC" id="2.1.1.386" evidence="11"/>
<keyword evidence="7" id="KW-0479">Metal-binding</keyword>
<keyword evidence="6" id="KW-0949">S-adenosyl-L-methionine</keyword>
<dbReference type="Gene3D" id="3.30.1610.20">
    <property type="entry name" value="Hen1, N-terminal domain"/>
    <property type="match status" value="1"/>
</dbReference>
<dbReference type="GO" id="GO:0003723">
    <property type="term" value="F:RNA binding"/>
    <property type="evidence" value="ECO:0007669"/>
    <property type="project" value="UniProtKB-KW"/>
</dbReference>
<evidence type="ECO:0000256" key="6">
    <source>
        <dbReference type="ARBA" id="ARBA00022691"/>
    </source>
</evidence>
<dbReference type="InterPro" id="IPR024740">
    <property type="entry name" value="Hen1_N"/>
</dbReference>
<dbReference type="KEGG" id="dfc:DFI_17995"/>
<evidence type="ECO:0000259" key="14">
    <source>
        <dbReference type="Pfam" id="PF12623"/>
    </source>
</evidence>
<dbReference type="RefSeq" id="WP_027462276.1">
    <property type="nucleotide sequence ID" value="NZ_CP021083.1"/>
</dbReference>
<keyword evidence="8" id="KW-0460">Magnesium</keyword>
<keyword evidence="10" id="KW-0943">RNA-mediated gene silencing</keyword>
<organism evidence="15 16">
    <name type="scientific">Deinococcus ficus</name>
    <dbReference type="NCBI Taxonomy" id="317577"/>
    <lineage>
        <taxon>Bacteria</taxon>
        <taxon>Thermotogati</taxon>
        <taxon>Deinococcota</taxon>
        <taxon>Deinococci</taxon>
        <taxon>Deinococcales</taxon>
        <taxon>Deinococcaceae</taxon>
        <taxon>Deinococcus</taxon>
    </lineage>
</organism>
<evidence type="ECO:0000256" key="2">
    <source>
        <dbReference type="ARBA" id="ARBA00009026"/>
    </source>
</evidence>
<evidence type="ECO:0000313" key="15">
    <source>
        <dbReference type="EMBL" id="ASN83066.1"/>
    </source>
</evidence>
<reference evidence="15 16" key="1">
    <citation type="submission" date="2017-05" db="EMBL/GenBank/DDBJ databases">
        <title>The complete genome sequence of Deinococcus ficus isolated from the rhizosphere of the Ficus religiosa L. in Taiwan.</title>
        <authorList>
            <person name="Wu K.-M."/>
            <person name="Liao T.-L."/>
            <person name="Liu Y.-M."/>
            <person name="Young C.-C."/>
            <person name="Tsai S.-F."/>
        </authorList>
    </citation>
    <scope>NUCLEOTIDE SEQUENCE [LARGE SCALE GENOMIC DNA]</scope>
    <source>
        <strain evidence="15 16">CC-FR2-10</strain>
        <plasmid evidence="16">pdfi2</plasmid>
    </source>
</reference>
<dbReference type="Proteomes" id="UP000259030">
    <property type="component" value="Plasmid pDFI2"/>
</dbReference>
<keyword evidence="9" id="KW-0694">RNA-binding</keyword>
<dbReference type="GO" id="GO:0090486">
    <property type="term" value="F:small RNA 2'-O-methyltransferase activity"/>
    <property type="evidence" value="ECO:0007669"/>
    <property type="project" value="UniProtKB-EC"/>
</dbReference>
<evidence type="ECO:0000256" key="1">
    <source>
        <dbReference type="ARBA" id="ARBA00001946"/>
    </source>
</evidence>
<proteinExistence type="inferred from homology"/>
<geneLocation type="plasmid" evidence="16">
    <name>pdfi2</name>
</geneLocation>
<dbReference type="NCBIfam" id="TIGR04074">
    <property type="entry name" value="bacter_Hen1"/>
    <property type="match status" value="1"/>
</dbReference>
<evidence type="ECO:0000256" key="9">
    <source>
        <dbReference type="ARBA" id="ARBA00022884"/>
    </source>
</evidence>
<comment type="catalytic activity">
    <reaction evidence="12">
        <text>small RNA 3'-end nucleotide + S-adenosyl-L-methionine = small RNA 3'-end 2'-O-methylnucleotide + S-adenosyl-L-homocysteine + H(+)</text>
        <dbReference type="Rhea" id="RHEA:37887"/>
        <dbReference type="Rhea" id="RHEA-COMP:10415"/>
        <dbReference type="Rhea" id="RHEA-COMP:10416"/>
        <dbReference type="ChEBI" id="CHEBI:15378"/>
        <dbReference type="ChEBI" id="CHEBI:57856"/>
        <dbReference type="ChEBI" id="CHEBI:59789"/>
        <dbReference type="ChEBI" id="CHEBI:74896"/>
        <dbReference type="ChEBI" id="CHEBI:74898"/>
        <dbReference type="EC" id="2.1.1.386"/>
    </reaction>
</comment>
<name>A0A221T2I3_9DEIO</name>
<feature type="domain" description="Methyltransferase type 12" evidence="13">
    <location>
        <begin position="280"/>
        <end position="365"/>
    </location>
</feature>
<dbReference type="Gene3D" id="3.40.50.150">
    <property type="entry name" value="Vaccinia Virus protein VP39"/>
    <property type="match status" value="1"/>
</dbReference>
<accession>A0A221T2I3</accession>
<dbReference type="PANTHER" id="PTHR21404:SF3">
    <property type="entry name" value="SMALL RNA 2'-O-METHYLTRANSFERASE"/>
    <property type="match status" value="1"/>
</dbReference>
<evidence type="ECO:0000313" key="16">
    <source>
        <dbReference type="Proteomes" id="UP000259030"/>
    </source>
</evidence>
<evidence type="ECO:0000256" key="8">
    <source>
        <dbReference type="ARBA" id="ARBA00022842"/>
    </source>
</evidence>
<protein>
    <recommendedName>
        <fullName evidence="3">Small RNA 2'-O-methyltransferase</fullName>
        <ecNumber evidence="11">2.1.1.386</ecNumber>
    </recommendedName>
</protein>
<evidence type="ECO:0000256" key="10">
    <source>
        <dbReference type="ARBA" id="ARBA00023158"/>
    </source>
</evidence>